<dbReference type="PANTHER" id="PTHR42850:SF4">
    <property type="entry name" value="ZINC-DEPENDENT ENDOPOLYPHOSPHATASE"/>
    <property type="match status" value="1"/>
</dbReference>
<keyword evidence="2" id="KW-0378">Hydrolase</keyword>
<dbReference type="PANTHER" id="PTHR42850">
    <property type="entry name" value="METALLOPHOSPHOESTERASE"/>
    <property type="match status" value="1"/>
</dbReference>
<dbReference type="Gene3D" id="3.60.21.10">
    <property type="match status" value="1"/>
</dbReference>
<dbReference type="CDD" id="cd00144">
    <property type="entry name" value="MPP_PPP_family"/>
    <property type="match status" value="1"/>
</dbReference>
<dbReference type="AlphaFoldDB" id="A0A7X0JLK6"/>
<dbReference type="RefSeq" id="WP_062458804.1">
    <property type="nucleotide sequence ID" value="NZ_JACHBU010000006.1"/>
</dbReference>
<gene>
    <name evidence="2" type="ORF">F4695_003247</name>
</gene>
<reference evidence="2 3" key="1">
    <citation type="submission" date="2020-08" db="EMBL/GenBank/DDBJ databases">
        <title>The Agave Microbiome: Exploring the role of microbial communities in plant adaptations to desert environments.</title>
        <authorList>
            <person name="Partida-Martinez L.P."/>
        </authorList>
    </citation>
    <scope>NUCLEOTIDE SEQUENCE [LARGE SCALE GENOMIC DNA]</scope>
    <source>
        <strain evidence="2 3">AS3.12</strain>
    </source>
</reference>
<dbReference type="InterPro" id="IPR050126">
    <property type="entry name" value="Ap4A_hydrolase"/>
</dbReference>
<name>A0A7X0JLK6_9HYPH</name>
<proteinExistence type="predicted"/>
<dbReference type="GO" id="GO:0008803">
    <property type="term" value="F:bis(5'-nucleosyl)-tetraphosphatase (symmetrical) activity"/>
    <property type="evidence" value="ECO:0007669"/>
    <property type="project" value="TreeGrafter"/>
</dbReference>
<dbReference type="Pfam" id="PF00149">
    <property type="entry name" value="Metallophos"/>
    <property type="match status" value="1"/>
</dbReference>
<dbReference type="GO" id="GO:0110154">
    <property type="term" value="P:RNA decapping"/>
    <property type="evidence" value="ECO:0007669"/>
    <property type="project" value="TreeGrafter"/>
</dbReference>
<evidence type="ECO:0000313" key="3">
    <source>
        <dbReference type="Proteomes" id="UP000585437"/>
    </source>
</evidence>
<dbReference type="EMBL" id="JACHBU010000006">
    <property type="protein sequence ID" value="MBB6509863.1"/>
    <property type="molecule type" value="Genomic_DNA"/>
</dbReference>
<keyword evidence="3" id="KW-1185">Reference proteome</keyword>
<evidence type="ECO:0000313" key="2">
    <source>
        <dbReference type="EMBL" id="MBB6509863.1"/>
    </source>
</evidence>
<dbReference type="EC" id="3.1.3.16" evidence="2"/>
<organism evidence="2 3">
    <name type="scientific">Rhizobium soli</name>
    <dbReference type="NCBI Taxonomy" id="424798"/>
    <lineage>
        <taxon>Bacteria</taxon>
        <taxon>Pseudomonadati</taxon>
        <taxon>Pseudomonadota</taxon>
        <taxon>Alphaproteobacteria</taxon>
        <taxon>Hyphomicrobiales</taxon>
        <taxon>Rhizobiaceae</taxon>
        <taxon>Rhizobium/Agrobacterium group</taxon>
        <taxon>Rhizobium</taxon>
    </lineage>
</organism>
<accession>A0A7X0JLK6</accession>
<evidence type="ECO:0000259" key="1">
    <source>
        <dbReference type="Pfam" id="PF00149"/>
    </source>
</evidence>
<dbReference type="Proteomes" id="UP000585437">
    <property type="component" value="Unassembled WGS sequence"/>
</dbReference>
<dbReference type="GO" id="GO:0005737">
    <property type="term" value="C:cytoplasm"/>
    <property type="evidence" value="ECO:0007669"/>
    <property type="project" value="TreeGrafter"/>
</dbReference>
<dbReference type="InterPro" id="IPR029052">
    <property type="entry name" value="Metallo-depent_PP-like"/>
</dbReference>
<feature type="domain" description="Calcineurin-like phosphoesterase" evidence="1">
    <location>
        <begin position="34"/>
        <end position="188"/>
    </location>
</feature>
<comment type="caution">
    <text evidence="2">The sequence shown here is derived from an EMBL/GenBank/DDBJ whole genome shotgun (WGS) entry which is preliminary data.</text>
</comment>
<protein>
    <submittedName>
        <fullName evidence="2">Serine/threonine protein phosphatase 1</fullName>
        <ecNumber evidence="2">3.1.3.16</ecNumber>
    </submittedName>
</protein>
<dbReference type="GO" id="GO:0004722">
    <property type="term" value="F:protein serine/threonine phosphatase activity"/>
    <property type="evidence" value="ECO:0007669"/>
    <property type="project" value="UniProtKB-EC"/>
</dbReference>
<sequence>MRKMIRWLTLRASPQLGEQRRRRLDLGSEPLPYPLYAIGDVHGCLDLLKRAEAVIADDMRRLGRPGLVVLLGDYVDRGPASAQVLEHLSSPSALGLKRVTLCGNHDDLFLRFLERPEAYMHWLEMGGDKTLASYGVDLQHLSLRRKGSGASLMHVLQEAVPETHRSFLMDLPVSLKAGQVLFVHAGVAPAIPIEEQRDEDMMWIRGAFLKQGPELPHLIVIHGHTPQEDPDYGIGRIGIDTGAVYSGKLTVLRIDGEEISILQ</sequence>
<dbReference type="SUPFAM" id="SSF56300">
    <property type="entry name" value="Metallo-dependent phosphatases"/>
    <property type="match status" value="1"/>
</dbReference>
<dbReference type="InterPro" id="IPR004843">
    <property type="entry name" value="Calcineurin-like_PHP"/>
</dbReference>